<reference evidence="3" key="1">
    <citation type="journal article" date="2019" name="Int. J. Syst. Evol. Microbiol.">
        <title>The Global Catalogue of Microorganisms (GCM) 10K type strain sequencing project: providing services to taxonomists for standard genome sequencing and annotation.</title>
        <authorList>
            <consortium name="The Broad Institute Genomics Platform"/>
            <consortium name="The Broad Institute Genome Sequencing Center for Infectious Disease"/>
            <person name="Wu L."/>
            <person name="Ma J."/>
        </authorList>
    </citation>
    <scope>NUCLEOTIDE SEQUENCE [LARGE SCALE GENOMIC DNA]</scope>
    <source>
        <strain evidence="3">JCM 6921</strain>
    </source>
</reference>
<dbReference type="InterPro" id="IPR002645">
    <property type="entry name" value="STAS_dom"/>
</dbReference>
<protein>
    <recommendedName>
        <fullName evidence="1">STAS domain-containing protein</fullName>
    </recommendedName>
</protein>
<name>A0ABP5VS77_9ACTN</name>
<organism evidence="2 3">
    <name type="scientific">Streptomyces glaucosporus</name>
    <dbReference type="NCBI Taxonomy" id="284044"/>
    <lineage>
        <taxon>Bacteria</taxon>
        <taxon>Bacillati</taxon>
        <taxon>Actinomycetota</taxon>
        <taxon>Actinomycetes</taxon>
        <taxon>Kitasatosporales</taxon>
        <taxon>Streptomycetaceae</taxon>
        <taxon>Streptomyces</taxon>
    </lineage>
</organism>
<dbReference type="PROSITE" id="PS50801">
    <property type="entry name" value="STAS"/>
    <property type="match status" value="1"/>
</dbReference>
<dbReference type="Gene3D" id="3.30.750.24">
    <property type="entry name" value="STAS domain"/>
    <property type="match status" value="1"/>
</dbReference>
<keyword evidence="3" id="KW-1185">Reference proteome</keyword>
<dbReference type="InterPro" id="IPR036513">
    <property type="entry name" value="STAS_dom_sf"/>
</dbReference>
<dbReference type="InterPro" id="IPR025847">
    <property type="entry name" value="MEDS_domain"/>
</dbReference>
<evidence type="ECO:0000259" key="1">
    <source>
        <dbReference type="PROSITE" id="PS50801"/>
    </source>
</evidence>
<dbReference type="RefSeq" id="WP_344632518.1">
    <property type="nucleotide sequence ID" value="NZ_BAAATJ010000020.1"/>
</dbReference>
<evidence type="ECO:0000313" key="2">
    <source>
        <dbReference type="EMBL" id="GAA2408334.1"/>
    </source>
</evidence>
<dbReference type="Proteomes" id="UP001500058">
    <property type="component" value="Unassembled WGS sequence"/>
</dbReference>
<dbReference type="EMBL" id="BAAATJ010000020">
    <property type="protein sequence ID" value="GAA2408334.1"/>
    <property type="molecule type" value="Genomic_DNA"/>
</dbReference>
<evidence type="ECO:0000313" key="3">
    <source>
        <dbReference type="Proteomes" id="UP001500058"/>
    </source>
</evidence>
<comment type="caution">
    <text evidence="2">The sequence shown here is derived from an EMBL/GenBank/DDBJ whole genome shotgun (WGS) entry which is preliminary data.</text>
</comment>
<dbReference type="InterPro" id="IPR058548">
    <property type="entry name" value="MlaB-like_STAS"/>
</dbReference>
<sequence>MASAGFAQDHRPSGGTGHLCCAYSGEDEWARSAAVFVRNGLAGGRRVVYFADTAAPETVVERLGRAGVDAAAAVDRGRLVVRRSGDSYLRRLPFDPDRMVAAWDRVCATAHGAGYTGVWAVGEMSWCARGIPGAERLLEYELRLNEEVFTRLPLTALCLYDREAVPGDVTALLTAAHTRRLVPDGRAVPVAAGEWPRPPLGATPLEDRTGFRLRGGADADTRAVLRGVLDALVRLPGPVVHLDLSGTDFVDTASVAALAAVAAAERTRGRRVVLHRPPHSLRRVAALFADECGALETVP</sequence>
<dbReference type="Pfam" id="PF14417">
    <property type="entry name" value="MEDS"/>
    <property type="match status" value="1"/>
</dbReference>
<feature type="domain" description="STAS" evidence="1">
    <location>
        <begin position="211"/>
        <end position="284"/>
    </location>
</feature>
<proteinExistence type="predicted"/>
<dbReference type="SUPFAM" id="SSF52091">
    <property type="entry name" value="SpoIIaa-like"/>
    <property type="match status" value="1"/>
</dbReference>
<accession>A0ABP5VS77</accession>
<dbReference type="Pfam" id="PF13466">
    <property type="entry name" value="STAS_2"/>
    <property type="match status" value="1"/>
</dbReference>
<gene>
    <name evidence="2" type="ORF">GCM10010420_40770</name>
</gene>